<dbReference type="InterPro" id="IPR001867">
    <property type="entry name" value="OmpR/PhoB-type_DNA-bd"/>
</dbReference>
<dbReference type="GO" id="GO:0006355">
    <property type="term" value="P:regulation of DNA-templated transcription"/>
    <property type="evidence" value="ECO:0007669"/>
    <property type="project" value="InterPro"/>
</dbReference>
<dbReference type="Pfam" id="PF00486">
    <property type="entry name" value="Trans_reg_C"/>
    <property type="match status" value="1"/>
</dbReference>
<comment type="caution">
    <text evidence="4">The sequence shown here is derived from an EMBL/GenBank/DDBJ whole genome shotgun (WGS) entry which is preliminary data.</text>
</comment>
<evidence type="ECO:0000256" key="2">
    <source>
        <dbReference type="PROSITE-ProRule" id="PRU01091"/>
    </source>
</evidence>
<name>A0AAE3Q7B5_9HYPH</name>
<dbReference type="Gene3D" id="1.10.10.10">
    <property type="entry name" value="Winged helix-like DNA-binding domain superfamily/Winged helix DNA-binding domain"/>
    <property type="match status" value="1"/>
</dbReference>
<evidence type="ECO:0000259" key="3">
    <source>
        <dbReference type="PROSITE" id="PS51755"/>
    </source>
</evidence>
<evidence type="ECO:0000313" key="5">
    <source>
        <dbReference type="Proteomes" id="UP001161580"/>
    </source>
</evidence>
<dbReference type="GO" id="GO:0000160">
    <property type="term" value="P:phosphorelay signal transduction system"/>
    <property type="evidence" value="ECO:0007669"/>
    <property type="project" value="InterPro"/>
</dbReference>
<dbReference type="PANTHER" id="PTHR47691:SF3">
    <property type="entry name" value="HTH-TYPE TRANSCRIPTIONAL REGULATOR RV0890C-RELATED"/>
    <property type="match status" value="1"/>
</dbReference>
<dbReference type="Gene3D" id="3.40.50.300">
    <property type="entry name" value="P-loop containing nucleotide triphosphate hydrolases"/>
    <property type="match status" value="1"/>
</dbReference>
<dbReference type="EMBL" id="JALDYZ010000001">
    <property type="protein sequence ID" value="MDI7920477.1"/>
    <property type="molecule type" value="Genomic_DNA"/>
</dbReference>
<organism evidence="4 5">
    <name type="scientific">Ferirhizobium litorale</name>
    <dbReference type="NCBI Taxonomy" id="2927786"/>
    <lineage>
        <taxon>Bacteria</taxon>
        <taxon>Pseudomonadati</taxon>
        <taxon>Pseudomonadota</taxon>
        <taxon>Alphaproteobacteria</taxon>
        <taxon>Hyphomicrobiales</taxon>
        <taxon>Rhizobiaceae</taxon>
        <taxon>Ferirhizobium</taxon>
    </lineage>
</organism>
<dbReference type="CDD" id="cd00383">
    <property type="entry name" value="trans_reg_C"/>
    <property type="match status" value="1"/>
</dbReference>
<dbReference type="PROSITE" id="PS51755">
    <property type="entry name" value="OMPR_PHOB"/>
    <property type="match status" value="1"/>
</dbReference>
<dbReference type="SUPFAM" id="SSF52540">
    <property type="entry name" value="P-loop containing nucleoside triphosphate hydrolases"/>
    <property type="match status" value="1"/>
</dbReference>
<dbReference type="GO" id="GO:0003677">
    <property type="term" value="F:DNA binding"/>
    <property type="evidence" value="ECO:0007669"/>
    <property type="project" value="UniProtKB-UniRule"/>
</dbReference>
<dbReference type="AlphaFoldDB" id="A0AAE3Q7B5"/>
<feature type="DNA-binding region" description="OmpR/PhoB-type" evidence="2">
    <location>
        <begin position="1"/>
        <end position="98"/>
    </location>
</feature>
<dbReference type="RefSeq" id="WP_311784675.1">
    <property type="nucleotide sequence ID" value="NZ_JALDYY010000001.1"/>
</dbReference>
<evidence type="ECO:0000256" key="1">
    <source>
        <dbReference type="ARBA" id="ARBA00023125"/>
    </source>
</evidence>
<dbReference type="SUPFAM" id="SSF46894">
    <property type="entry name" value="C-terminal effector domain of the bipartite response regulators"/>
    <property type="match status" value="1"/>
</dbReference>
<dbReference type="PANTHER" id="PTHR47691">
    <property type="entry name" value="REGULATOR-RELATED"/>
    <property type="match status" value="1"/>
</dbReference>
<protein>
    <submittedName>
        <fullName evidence="4">Helix-turn-helix transcriptional regulator</fullName>
    </submittedName>
</protein>
<evidence type="ECO:0000313" key="4">
    <source>
        <dbReference type="EMBL" id="MDI7920477.1"/>
    </source>
</evidence>
<dbReference type="SMART" id="SM00862">
    <property type="entry name" value="Trans_reg_C"/>
    <property type="match status" value="1"/>
</dbReference>
<dbReference type="Proteomes" id="UP001161580">
    <property type="component" value="Unassembled WGS sequence"/>
</dbReference>
<dbReference type="InterPro" id="IPR036388">
    <property type="entry name" value="WH-like_DNA-bd_sf"/>
</dbReference>
<proteinExistence type="predicted"/>
<dbReference type="InterPro" id="IPR027417">
    <property type="entry name" value="P-loop_NTPase"/>
</dbReference>
<keyword evidence="5" id="KW-1185">Reference proteome</keyword>
<gene>
    <name evidence="4" type="ORF">MRS75_00090</name>
</gene>
<reference evidence="4" key="1">
    <citation type="submission" date="2022-03" db="EMBL/GenBank/DDBJ databases">
        <title>Fererhizobium litorale gen. nov., sp. nov., isolated from sandy sediments of the Sea of Japan seashore.</title>
        <authorList>
            <person name="Romanenko L."/>
            <person name="Kurilenko V."/>
            <person name="Otstavnykh N."/>
            <person name="Svetashev V."/>
            <person name="Tekutyeva L."/>
            <person name="Isaeva M."/>
            <person name="Mikhailov V."/>
        </authorList>
    </citation>
    <scope>NUCLEOTIDE SEQUENCE</scope>
    <source>
        <strain evidence="4">KMM 9576</strain>
    </source>
</reference>
<keyword evidence="1 2" id="KW-0238">DNA-binding</keyword>
<feature type="domain" description="OmpR/PhoB-type" evidence="3">
    <location>
        <begin position="1"/>
        <end position="98"/>
    </location>
</feature>
<sequence length="916" mass="100711">MPVLKFGRFELDPSQRKLTESGKTLQLGGKAFDILAVLASSAGEIISKEKLIAQVWPDTTVEEGALRVHLVTLRKLLGDRQTGRYIENVPGRGYVFVMPVEIGVAPSQPREPTAVRRLHQSLPRLTERLIGRDSMVAEISSLVSQNRIVTIAGTGGVGKTSVALAVAEIASAEREVLFVDLGSLSEESEIIPTLATLLGFNSLLEDTRQAVLDALCQHKYLILLDNCEHLIASIAVLVEDVIAVSDDVTVLATSREPLRVLGERIRQLPSLAVPPEDARPSDIRSYPAVELFVDRVLLSSERESFGSNETISAAAEVVRRLDGIPLAIELAASGAANLGLAHLVGSLDNPLSVLRRGRRTAPPRQQTLRATLDWSFENLTEKERLLFDYLAMFAGAFSTDAALTISASAMSTDDFYQAFDGLFLKSLLSVSGGDGNYRLLQTTRSYALEKVEQSGNRVALRLAHAAYCENALSRAASDWTSLPTADWMRRYGDLIHDIRSAINWTLETEGVSHVGVELASSSNIFWVQLGLMNEQINVIERALKRIVDSPLEGTETELDLRLSRGGALYHMRGFPADTECFAEFRRAVEIADSIGNVRKLVTAQSGLTALLTSHGRYGEAIEQALELRERYTQLPRETFSRMLEHNYLFHGDLRSSRDELAGSFRDASGEVRRTANHGMGFDQRIIALAVLVFVDFLEGKIIGSLTVLEESVAEAKKLDYAIVTCLLLMLSAFPINFLVGRRSIALGHLDTAEKLAKEHRLIRWQQWIKSYRQLLLAEDQNDSAMNTVLADAYGMRLEYLVVVAGTRAPLDQIERALAGDGGWCRAEVLRLKAIAVRPTDPVAANAFLQEATDTARLAGAIFWELRCALTAYEFEVPEQRSTEDLAAIVARFEPGSRTDDLSVASEIVGLTAPRFG</sequence>
<dbReference type="PRINTS" id="PR00364">
    <property type="entry name" value="DISEASERSIST"/>
</dbReference>
<accession>A0AAE3Q7B5</accession>
<dbReference type="InterPro" id="IPR016032">
    <property type="entry name" value="Sig_transdc_resp-reg_C-effctor"/>
</dbReference>